<comment type="caution">
    <text evidence="2">The sequence shown here is derived from an EMBL/GenBank/DDBJ whole genome shotgun (WGS) entry which is preliminary data.</text>
</comment>
<keyword evidence="2" id="KW-0687">Ribonucleoprotein</keyword>
<accession>A0A5A7QV09</accession>
<reference evidence="3" key="1">
    <citation type="journal article" date="2019" name="Curr. Biol.">
        <title>Genome Sequence of Striga asiatica Provides Insight into the Evolution of Plant Parasitism.</title>
        <authorList>
            <person name="Yoshida S."/>
            <person name="Kim S."/>
            <person name="Wafula E.K."/>
            <person name="Tanskanen J."/>
            <person name="Kim Y.M."/>
            <person name="Honaas L."/>
            <person name="Yang Z."/>
            <person name="Spallek T."/>
            <person name="Conn C.E."/>
            <person name="Ichihashi Y."/>
            <person name="Cheong K."/>
            <person name="Cui S."/>
            <person name="Der J.P."/>
            <person name="Gundlach H."/>
            <person name="Jiao Y."/>
            <person name="Hori C."/>
            <person name="Ishida J.K."/>
            <person name="Kasahara H."/>
            <person name="Kiba T."/>
            <person name="Kim M.S."/>
            <person name="Koo N."/>
            <person name="Laohavisit A."/>
            <person name="Lee Y.H."/>
            <person name="Lumba S."/>
            <person name="McCourt P."/>
            <person name="Mortimer J.C."/>
            <person name="Mutuku J.M."/>
            <person name="Nomura T."/>
            <person name="Sasaki-Sekimoto Y."/>
            <person name="Seto Y."/>
            <person name="Wang Y."/>
            <person name="Wakatake T."/>
            <person name="Sakakibara H."/>
            <person name="Demura T."/>
            <person name="Yamaguchi S."/>
            <person name="Yoneyama K."/>
            <person name="Manabe R.I."/>
            <person name="Nelson D.C."/>
            <person name="Schulman A.H."/>
            <person name="Timko M.P."/>
            <person name="dePamphilis C.W."/>
            <person name="Choi D."/>
            <person name="Shirasu K."/>
        </authorList>
    </citation>
    <scope>NUCLEOTIDE SEQUENCE [LARGE SCALE GENOMIC DNA]</scope>
    <source>
        <strain evidence="3">cv. UVA1</strain>
    </source>
</reference>
<keyword evidence="3" id="KW-1185">Reference proteome</keyword>
<gene>
    <name evidence="2" type="ORF">STAS_25986</name>
</gene>
<feature type="region of interest" description="Disordered" evidence="1">
    <location>
        <begin position="1"/>
        <end position="22"/>
    </location>
</feature>
<feature type="compositionally biased region" description="Basic and acidic residues" evidence="1">
    <location>
        <begin position="1"/>
        <end position="14"/>
    </location>
</feature>
<dbReference type="AlphaFoldDB" id="A0A5A7QV09"/>
<evidence type="ECO:0000313" key="3">
    <source>
        <dbReference type="Proteomes" id="UP000325081"/>
    </source>
</evidence>
<evidence type="ECO:0000313" key="2">
    <source>
        <dbReference type="EMBL" id="GER48796.1"/>
    </source>
</evidence>
<name>A0A5A7QV09_STRAF</name>
<keyword evidence="2" id="KW-0689">Ribosomal protein</keyword>
<proteinExistence type="predicted"/>
<dbReference type="EMBL" id="BKCP01008293">
    <property type="protein sequence ID" value="GER48796.1"/>
    <property type="molecule type" value="Genomic_DNA"/>
</dbReference>
<protein>
    <submittedName>
        <fullName evidence="2">30S ribosomal protein S7</fullName>
    </submittedName>
</protein>
<organism evidence="2 3">
    <name type="scientific">Striga asiatica</name>
    <name type="common">Asiatic witchweed</name>
    <name type="synonym">Buchnera asiatica</name>
    <dbReference type="NCBI Taxonomy" id="4170"/>
    <lineage>
        <taxon>Eukaryota</taxon>
        <taxon>Viridiplantae</taxon>
        <taxon>Streptophyta</taxon>
        <taxon>Embryophyta</taxon>
        <taxon>Tracheophyta</taxon>
        <taxon>Spermatophyta</taxon>
        <taxon>Magnoliopsida</taxon>
        <taxon>eudicotyledons</taxon>
        <taxon>Gunneridae</taxon>
        <taxon>Pentapetalae</taxon>
        <taxon>asterids</taxon>
        <taxon>lamiids</taxon>
        <taxon>Lamiales</taxon>
        <taxon>Orobanchaceae</taxon>
        <taxon>Buchnereae</taxon>
        <taxon>Striga</taxon>
    </lineage>
</organism>
<evidence type="ECO:0000256" key="1">
    <source>
        <dbReference type="SAM" id="MobiDB-lite"/>
    </source>
</evidence>
<sequence>MKCKIAEQNRETKNENSMAKHTGDEKCKVRNLNYLPEHISATRELEKYKVALEAKYGLDMLDELIFFMLMHGQKRQMVYTEVVYMDLHRLKELHSFFKKKTAMKIVEIEKEIRQELVEAMTSEIAKIKRQSKEEINEIKLGMKCRPKRHRKELDAMIRNMLREVNLPNSKYPS</sequence>
<feature type="non-terminal residue" evidence="2">
    <location>
        <position position="173"/>
    </location>
</feature>
<dbReference type="GO" id="GO:0005840">
    <property type="term" value="C:ribosome"/>
    <property type="evidence" value="ECO:0007669"/>
    <property type="project" value="UniProtKB-KW"/>
</dbReference>
<dbReference type="Proteomes" id="UP000325081">
    <property type="component" value="Unassembled WGS sequence"/>
</dbReference>